<evidence type="ECO:0000313" key="3">
    <source>
        <dbReference type="Proteomes" id="UP001241603"/>
    </source>
</evidence>
<gene>
    <name evidence="2" type="ORF">QO014_004709</name>
</gene>
<name>A0ABU0HD99_9HYPH</name>
<feature type="region of interest" description="Disordered" evidence="1">
    <location>
        <begin position="98"/>
        <end position="228"/>
    </location>
</feature>
<comment type="caution">
    <text evidence="2">The sequence shown here is derived from an EMBL/GenBank/DDBJ whole genome shotgun (WGS) entry which is preliminary data.</text>
</comment>
<evidence type="ECO:0000256" key="1">
    <source>
        <dbReference type="SAM" id="MobiDB-lite"/>
    </source>
</evidence>
<evidence type="ECO:0000313" key="2">
    <source>
        <dbReference type="EMBL" id="MDQ0440296.1"/>
    </source>
</evidence>
<dbReference type="EMBL" id="JAUSVO010000007">
    <property type="protein sequence ID" value="MDQ0440296.1"/>
    <property type="molecule type" value="Genomic_DNA"/>
</dbReference>
<feature type="region of interest" description="Disordered" evidence="1">
    <location>
        <begin position="1"/>
        <end position="81"/>
    </location>
</feature>
<protein>
    <submittedName>
        <fullName evidence="2">Uncharacterized protein</fullName>
    </submittedName>
</protein>
<accession>A0ABU0HD99</accession>
<organism evidence="2 3">
    <name type="scientific">Kaistia dalseonensis</name>
    <dbReference type="NCBI Taxonomy" id="410840"/>
    <lineage>
        <taxon>Bacteria</taxon>
        <taxon>Pseudomonadati</taxon>
        <taxon>Pseudomonadota</taxon>
        <taxon>Alphaproteobacteria</taxon>
        <taxon>Hyphomicrobiales</taxon>
        <taxon>Kaistiaceae</taxon>
        <taxon>Kaistia</taxon>
    </lineage>
</organism>
<sequence length="228" mass="24175">MTDGVRCRRRAPPARQNASASAEATPTPKALRVFNPPSRGGLKKGQAQFPASGRGHSAAWAVRTDSRGGQTLPSREGQNRAAVLGRGCLRTTTRAPPVRQNASALAEATPAPKALRTFDPPSGGGLKQERAQFPASGRGHSAAWAAHADSRGAQTLPSREGQNRAAVLGRGCLRTTTRSTGKAERFGSRRSYPRPESAAHFQPALRGRVKEGKPRPKHQGAESLTAFH</sequence>
<dbReference type="Proteomes" id="UP001241603">
    <property type="component" value="Unassembled WGS sequence"/>
</dbReference>
<proteinExistence type="predicted"/>
<keyword evidence="3" id="KW-1185">Reference proteome</keyword>
<reference evidence="2 3" key="1">
    <citation type="submission" date="2023-07" db="EMBL/GenBank/DDBJ databases">
        <title>Genomic Encyclopedia of Type Strains, Phase IV (KMG-IV): sequencing the most valuable type-strain genomes for metagenomic binning, comparative biology and taxonomic classification.</title>
        <authorList>
            <person name="Goeker M."/>
        </authorList>
    </citation>
    <scope>NUCLEOTIDE SEQUENCE [LARGE SCALE GENOMIC DNA]</scope>
    <source>
        <strain evidence="2 3">B6-8</strain>
    </source>
</reference>